<dbReference type="SUPFAM" id="SSF81593">
    <property type="entry name" value="Nucleotidyltransferase substrate binding subunit/domain"/>
    <property type="match status" value="2"/>
</dbReference>
<dbReference type="InterPro" id="IPR023057">
    <property type="entry name" value="GlnE"/>
</dbReference>
<evidence type="ECO:0000313" key="12">
    <source>
        <dbReference type="Proteomes" id="UP000315925"/>
    </source>
</evidence>
<feature type="domain" description="PII-uridylyltransferase/Glutamine-synthetase adenylyltransferase" evidence="8">
    <location>
        <begin position="724"/>
        <end position="852"/>
    </location>
</feature>
<feature type="domain" description="Glutamate-ammonia ligase adenylyltransferase repeated" evidence="7">
    <location>
        <begin position="494"/>
        <end position="623"/>
    </location>
</feature>
<dbReference type="GO" id="GO:0005524">
    <property type="term" value="F:ATP binding"/>
    <property type="evidence" value="ECO:0007669"/>
    <property type="project" value="UniProtKB-KW"/>
</dbReference>
<dbReference type="GO" id="GO:0016874">
    <property type="term" value="F:ligase activity"/>
    <property type="evidence" value="ECO:0007669"/>
    <property type="project" value="UniProtKB-KW"/>
</dbReference>
<evidence type="ECO:0000256" key="6">
    <source>
        <dbReference type="ARBA" id="ARBA00023268"/>
    </source>
</evidence>
<dbReference type="CDD" id="cd05401">
    <property type="entry name" value="NT_GlnE_GlnD_like"/>
    <property type="match status" value="2"/>
</dbReference>
<dbReference type="OrthoDB" id="9759366at2"/>
<dbReference type="Proteomes" id="UP000315925">
    <property type="component" value="Chromosome"/>
</dbReference>
<feature type="domain" description="Glutamate-ammonia ligase adenylyltransferase repeated" evidence="7">
    <location>
        <begin position="633"/>
        <end position="700"/>
    </location>
</feature>
<dbReference type="EMBL" id="CP037899">
    <property type="protein sequence ID" value="QDQ42344.1"/>
    <property type="molecule type" value="Genomic_DNA"/>
</dbReference>
<name>A0A0C1RIP5_9BACT</name>
<keyword evidence="3" id="KW-0547">Nucleotide-binding</keyword>
<dbReference type="KEGG" id="mkc:kam1_1114"/>
<dbReference type="InterPro" id="IPR005190">
    <property type="entry name" value="GlnE_rpt_dom"/>
</dbReference>
<dbReference type="Proteomes" id="UP000031594">
    <property type="component" value="Unassembled WGS sequence"/>
</dbReference>
<dbReference type="EMBL" id="JQNX01000008">
    <property type="protein sequence ID" value="KIE57917.1"/>
    <property type="molecule type" value="Genomic_DNA"/>
</dbReference>
<dbReference type="RefSeq" id="WP_039722011.1">
    <property type="nucleotide sequence ID" value="NZ_CP037899.1"/>
</dbReference>
<dbReference type="Gene3D" id="1.20.120.1510">
    <property type="match status" value="1"/>
</dbReference>
<keyword evidence="2 10" id="KW-0548">Nucleotidyltransferase</keyword>
<dbReference type="EC" id="2.7.7.42" evidence="10"/>
<dbReference type="GO" id="GO:0000820">
    <property type="term" value="P:regulation of glutamine family amino acid metabolic process"/>
    <property type="evidence" value="ECO:0007669"/>
    <property type="project" value="TreeGrafter"/>
</dbReference>
<dbReference type="Pfam" id="PF03710">
    <property type="entry name" value="GlnE"/>
    <property type="match status" value="3"/>
</dbReference>
<feature type="domain" description="PII-uridylyltransferase/Glutamine-synthetase adenylyltransferase" evidence="8">
    <location>
        <begin position="269"/>
        <end position="400"/>
    </location>
</feature>
<dbReference type="SUPFAM" id="SSF81301">
    <property type="entry name" value="Nucleotidyltransferase"/>
    <property type="match status" value="2"/>
</dbReference>
<keyword evidence="5" id="KW-0460">Magnesium</keyword>
<evidence type="ECO:0000256" key="4">
    <source>
        <dbReference type="ARBA" id="ARBA00022840"/>
    </source>
</evidence>
<dbReference type="PANTHER" id="PTHR30621:SF0">
    <property type="entry name" value="BIFUNCTIONAL GLUTAMINE SYNTHETASE ADENYLYLTRANSFERASE_ADENYLYL-REMOVING ENZYME"/>
    <property type="match status" value="1"/>
</dbReference>
<evidence type="ECO:0000259" key="7">
    <source>
        <dbReference type="Pfam" id="PF03710"/>
    </source>
</evidence>
<dbReference type="GO" id="GO:0005829">
    <property type="term" value="C:cytosol"/>
    <property type="evidence" value="ECO:0007669"/>
    <property type="project" value="TreeGrafter"/>
</dbReference>
<dbReference type="PANTHER" id="PTHR30621">
    <property type="entry name" value="GLUTAMINE SYNTHETASE ADENYLYLTRANSFERASE"/>
    <property type="match status" value="1"/>
</dbReference>
<reference evidence="10" key="2">
    <citation type="journal article" date="2019" name="BMC Genomics">
        <title>Complete genome sequence analysis of the thermoacidophilic verrucomicrobial methanotroph 'Candidatus Methylacidiphilum kamchatkense' strain Kam1 and comparison with its closest relatives.</title>
        <authorList>
            <person name="Kruse T."/>
            <person name="Ratnadevi C.M."/>
            <person name="Erikstad H.A."/>
            <person name="Birkeland N.K."/>
        </authorList>
    </citation>
    <scope>NUCLEOTIDE SEQUENCE</scope>
    <source>
        <strain evidence="10">Kam1</strain>
    </source>
</reference>
<keyword evidence="11" id="KW-1185">Reference proteome</keyword>
<accession>A0A0C1RIP5</accession>
<gene>
    <name evidence="9" type="ORF">A946_09650</name>
    <name evidence="10" type="ORF">kam1_1114</name>
</gene>
<organism evidence="10 12">
    <name type="scientific">Methylacidiphilum kamchatkense Kam1</name>
    <dbReference type="NCBI Taxonomy" id="1202785"/>
    <lineage>
        <taxon>Bacteria</taxon>
        <taxon>Pseudomonadati</taxon>
        <taxon>Verrucomicrobiota</taxon>
        <taxon>Methylacidiphilae</taxon>
        <taxon>Methylacidiphilales</taxon>
        <taxon>Methylacidiphilaceae</taxon>
        <taxon>Methylacidiphilum (ex Ratnadevi et al. 2023)</taxon>
    </lineage>
</organism>
<evidence type="ECO:0000256" key="1">
    <source>
        <dbReference type="ARBA" id="ARBA00022679"/>
    </source>
</evidence>
<evidence type="ECO:0000256" key="5">
    <source>
        <dbReference type="ARBA" id="ARBA00022842"/>
    </source>
</evidence>
<evidence type="ECO:0000313" key="9">
    <source>
        <dbReference type="EMBL" id="KIE57917.1"/>
    </source>
</evidence>
<keyword evidence="4" id="KW-0067">ATP-binding</keyword>
<keyword evidence="1 10" id="KW-0808">Transferase</keyword>
<dbReference type="GO" id="GO:0008882">
    <property type="term" value="F:[glutamate-ammonia-ligase] adenylyltransferase activity"/>
    <property type="evidence" value="ECO:0007669"/>
    <property type="project" value="UniProtKB-EC"/>
</dbReference>
<dbReference type="Gene3D" id="3.30.460.10">
    <property type="entry name" value="Beta Polymerase, domain 2"/>
    <property type="match status" value="2"/>
</dbReference>
<feature type="domain" description="Glutamate-ammonia ligase adenylyltransferase repeated" evidence="7">
    <location>
        <begin position="62"/>
        <end position="240"/>
    </location>
</feature>
<dbReference type="Gene3D" id="1.20.120.330">
    <property type="entry name" value="Nucleotidyltransferases domain 2"/>
    <property type="match status" value="2"/>
</dbReference>
<sequence length="858" mass="99832">MENFGRFVNKEIALEAFQDFSEFARTQFKAHPEWEEWLKSPEISDPTHYRGLGRLKIDWEELANGSLNLQNRIEALKKLKQREILRIGFFDFALVWSLEKVLKALSLLADFSIEIILDLAKAQLGFPALPFAILSMGKLGGKELNYSSDIDLLFLHNGSNGHHDMANRLGKKIVQLFSMAYGGFYRIDLRLRPDGNSGILVPSIKYCEYYYSALGESWERMALIKARKSAGDSALAYEFEILRSLFSFPRHITEEMFEEVFEIKSRIEKELLDESTKKRNIKLGEGGIREIEFIAQSFQVVYGARYPILQSRSTLETLEALTECQLVPRKEMEALKLAYYFFRQVENRLQMVADLQTHLIPENTDQKRAIASSLGLELELFEEKLETYRMTVRRLFSSVFPLSKEKGESIFHFEIFPDPQKAYKDIQSLLDSDPIKPSARASKSLKRLYPILEETLKKTVDPNLCLSRFVQFAEKYGTKAMLFESFASSPKALELLLRLFDSSSFFTEILLSQPDLFEEICRSDGLYTKKTVEDFFNELTWIKKDHRTKYRLYRKGELFRIFLRDILGIASLVDIEEEYTALAEAILKHACNLCHAQSNAIIGVGRFGGRELGYGSDLDCLFIGNNLNGALELNRFVSEMLPSGILYNFDFRLRPHGEGPIVLEEEMYEHYYRSVAMFWEIQALHRARFVCGNEEHGRRFIRFVDDLWVDWSRRIPWKEFFELREKIQKERDSSVPIECRIKTAPGGLMDIELGFQIWLMGKQIREPSMWKAFLLLEKEDAHTARLAREGYVFLRRIESVMRRERNSPITVLPLDEIAKEKLARMLGFDSKTNFMEAYFRTLESNRLVFEKLTSQKLP</sequence>
<protein>
    <submittedName>
        <fullName evidence="10">Glutamate-ammonia-ligase adenylyltransferase</fullName>
        <ecNumber evidence="10">2.7.7.42</ecNumber>
    </submittedName>
    <submittedName>
        <fullName evidence="9">Glutamine synthetase adenylyltransferase</fullName>
    </submittedName>
</protein>
<evidence type="ECO:0000256" key="2">
    <source>
        <dbReference type="ARBA" id="ARBA00022695"/>
    </source>
</evidence>
<evidence type="ECO:0000313" key="10">
    <source>
        <dbReference type="EMBL" id="QDQ42344.1"/>
    </source>
</evidence>
<keyword evidence="6" id="KW-0511">Multifunctional enzyme</keyword>
<reference evidence="12" key="3">
    <citation type="submission" date="2019-03" db="EMBL/GenBank/DDBJ databases">
        <title>Complete genome of Methylacidiphilum kamchatkense Kam1.</title>
        <authorList>
            <person name="Kruse T."/>
            <person name="Murarilal Ratnadevi C."/>
            <person name="Erikstad H.-A."/>
            <person name="Birkeland N.-K."/>
        </authorList>
    </citation>
    <scope>NUCLEOTIDE SEQUENCE [LARGE SCALE GENOMIC DNA]</scope>
    <source>
        <strain evidence="12">kam1</strain>
    </source>
</reference>
<dbReference type="AlphaFoldDB" id="A0A0C1RIP5"/>
<dbReference type="InterPro" id="IPR013546">
    <property type="entry name" value="PII_UdlTrfase/GS_AdlTrfase"/>
</dbReference>
<reference evidence="9 11" key="1">
    <citation type="submission" date="2014-08" db="EMBL/GenBank/DDBJ databases">
        <title>Methylacidiphilum kamchatkense strain Kam1 draft genome sequence.</title>
        <authorList>
            <person name="Birkeland N.-K."/>
            <person name="Erikstad H.A."/>
        </authorList>
    </citation>
    <scope>NUCLEOTIDE SEQUENCE [LARGE SCALE GENOMIC DNA]</scope>
    <source>
        <strain evidence="9 11">Kam1</strain>
    </source>
</reference>
<dbReference type="InterPro" id="IPR043519">
    <property type="entry name" value="NT_sf"/>
</dbReference>
<evidence type="ECO:0000259" key="8">
    <source>
        <dbReference type="Pfam" id="PF08335"/>
    </source>
</evidence>
<dbReference type="Pfam" id="PF08335">
    <property type="entry name" value="GlnD_UR_UTase"/>
    <property type="match status" value="2"/>
</dbReference>
<keyword evidence="10" id="KW-0436">Ligase</keyword>
<proteinExistence type="predicted"/>
<evidence type="ECO:0000313" key="11">
    <source>
        <dbReference type="Proteomes" id="UP000031594"/>
    </source>
</evidence>
<evidence type="ECO:0000256" key="3">
    <source>
        <dbReference type="ARBA" id="ARBA00022741"/>
    </source>
</evidence>
<dbReference type="STRING" id="1202785.A946_09650"/>